<protein>
    <submittedName>
        <fullName evidence="2">Uncharacterized protein</fullName>
    </submittedName>
</protein>
<accession>A0AAN8YB47</accession>
<evidence type="ECO:0000313" key="3">
    <source>
        <dbReference type="Proteomes" id="UP001371456"/>
    </source>
</evidence>
<organism evidence="2 3">
    <name type="scientific">Solanum bulbocastanum</name>
    <name type="common">Wild potato</name>
    <dbReference type="NCBI Taxonomy" id="147425"/>
    <lineage>
        <taxon>Eukaryota</taxon>
        <taxon>Viridiplantae</taxon>
        <taxon>Streptophyta</taxon>
        <taxon>Embryophyta</taxon>
        <taxon>Tracheophyta</taxon>
        <taxon>Spermatophyta</taxon>
        <taxon>Magnoliopsida</taxon>
        <taxon>eudicotyledons</taxon>
        <taxon>Gunneridae</taxon>
        <taxon>Pentapetalae</taxon>
        <taxon>asterids</taxon>
        <taxon>lamiids</taxon>
        <taxon>Solanales</taxon>
        <taxon>Solanaceae</taxon>
        <taxon>Solanoideae</taxon>
        <taxon>Solaneae</taxon>
        <taxon>Solanum</taxon>
    </lineage>
</organism>
<keyword evidence="3" id="KW-1185">Reference proteome</keyword>
<gene>
    <name evidence="2" type="ORF">RDI58_014999</name>
</gene>
<reference evidence="2 3" key="1">
    <citation type="submission" date="2024-02" db="EMBL/GenBank/DDBJ databases">
        <title>de novo genome assembly of Solanum bulbocastanum strain 11H21.</title>
        <authorList>
            <person name="Hosaka A.J."/>
        </authorList>
    </citation>
    <scope>NUCLEOTIDE SEQUENCE [LARGE SCALE GENOMIC DNA]</scope>
    <source>
        <tissue evidence="2">Young leaves</tissue>
    </source>
</reference>
<dbReference type="PANTHER" id="PTHR48302">
    <property type="entry name" value="ULP1 PROTEASE FAMILY, C-TERMINAL CATALYTIC DOMAIN CONTAINING PROTEIN"/>
    <property type="match status" value="1"/>
</dbReference>
<dbReference type="Proteomes" id="UP001371456">
    <property type="component" value="Unassembled WGS sequence"/>
</dbReference>
<feature type="region of interest" description="Disordered" evidence="1">
    <location>
        <begin position="257"/>
        <end position="298"/>
    </location>
</feature>
<evidence type="ECO:0000313" key="2">
    <source>
        <dbReference type="EMBL" id="KAK6786474.1"/>
    </source>
</evidence>
<dbReference type="EMBL" id="JBANQN010000006">
    <property type="protein sequence ID" value="KAK6786474.1"/>
    <property type="molecule type" value="Genomic_DNA"/>
</dbReference>
<dbReference type="PANTHER" id="PTHR48302:SF2">
    <property type="entry name" value="DUF1985 DOMAIN-CONTAINING PROTEIN"/>
    <property type="match status" value="1"/>
</dbReference>
<sequence>MLKILHIQNPLLAGYYKDIAVKEENAIPRICNWRVVAVKPKFRTFMSCIFFENACSNLVPTPDEVAALDLCDIQVAHPHQQLIQMKLNQKTFQVSRISPQALLGCWLGDHQGFLSFSVSDEPSTPVANVSFVQDVADKSMPCIVEVSNQKGNDEHQTSTFHFDQQSTSPIQMNFAHNDQNIDVSEFEVEDQIDDTLKNQQEMKDVSEHQSFYQNIHHTAETNSLKKLSEKTDEYKDKESGTLIESQHPFNVEFAQDIMQQESDSLDKAKNEYISENDDPQKPKGQFTSPPERYLVNIE</sequence>
<comment type="caution">
    <text evidence="2">The sequence shown here is derived from an EMBL/GenBank/DDBJ whole genome shotgun (WGS) entry which is preliminary data.</text>
</comment>
<name>A0AAN8YB47_SOLBU</name>
<evidence type="ECO:0000256" key="1">
    <source>
        <dbReference type="SAM" id="MobiDB-lite"/>
    </source>
</evidence>
<proteinExistence type="predicted"/>
<dbReference type="AlphaFoldDB" id="A0AAN8YB47"/>